<reference evidence="1 2" key="1">
    <citation type="journal article" date="2016" name="Nat. Commun.">
        <title>Thousands of microbial genomes shed light on interconnected biogeochemical processes in an aquifer system.</title>
        <authorList>
            <person name="Anantharaman K."/>
            <person name="Brown C.T."/>
            <person name="Hug L.A."/>
            <person name="Sharon I."/>
            <person name="Castelle C.J."/>
            <person name="Probst A.J."/>
            <person name="Thomas B.C."/>
            <person name="Singh A."/>
            <person name="Wilkins M.J."/>
            <person name="Karaoz U."/>
            <person name="Brodie E.L."/>
            <person name="Williams K.H."/>
            <person name="Hubbard S.S."/>
            <person name="Banfield J.F."/>
        </authorList>
    </citation>
    <scope>NUCLEOTIDE SEQUENCE [LARGE SCALE GENOMIC DNA]</scope>
</reference>
<organism evidence="1 2">
    <name type="scientific">Candidatus Sungbacteria bacterium RIFCSPLOWO2_01_FULL_59_16</name>
    <dbReference type="NCBI Taxonomy" id="1802280"/>
    <lineage>
        <taxon>Bacteria</taxon>
        <taxon>Candidatus Sungiibacteriota</taxon>
    </lineage>
</organism>
<evidence type="ECO:0000313" key="2">
    <source>
        <dbReference type="Proteomes" id="UP000176705"/>
    </source>
</evidence>
<evidence type="ECO:0000313" key="1">
    <source>
        <dbReference type="EMBL" id="OHA08323.1"/>
    </source>
</evidence>
<dbReference type="EMBL" id="MHQS01000018">
    <property type="protein sequence ID" value="OHA08323.1"/>
    <property type="molecule type" value="Genomic_DNA"/>
</dbReference>
<dbReference type="STRING" id="1802280.A3B37_03630"/>
<dbReference type="Proteomes" id="UP000176705">
    <property type="component" value="Unassembled WGS sequence"/>
</dbReference>
<protein>
    <submittedName>
        <fullName evidence="1">Uncharacterized protein</fullName>
    </submittedName>
</protein>
<gene>
    <name evidence="1" type="ORF">A3B37_03630</name>
</gene>
<comment type="caution">
    <text evidence="1">The sequence shown here is derived from an EMBL/GenBank/DDBJ whole genome shotgun (WGS) entry which is preliminary data.</text>
</comment>
<name>A0A1G2L9K9_9BACT</name>
<dbReference type="AlphaFoldDB" id="A0A1G2L9K9"/>
<proteinExistence type="predicted"/>
<sequence>MTKEEARKDIERIAETFKTIGPGTEADRTTQLFLQMFDVLRRRLDQPRVLKILYIDSPGAAEVLPMGMREIVRRLAAGEITAAQADQELIQLKLLYEELIREMALRPAKPIALIGSQGRIVGFPIKGA</sequence>
<accession>A0A1G2L9K9</accession>